<dbReference type="CDD" id="cd11386">
    <property type="entry name" value="MCP_signal"/>
    <property type="match status" value="1"/>
</dbReference>
<dbReference type="GO" id="GO:0004888">
    <property type="term" value="F:transmembrane signaling receptor activity"/>
    <property type="evidence" value="ECO:0007669"/>
    <property type="project" value="InterPro"/>
</dbReference>
<keyword evidence="4 8" id="KW-0472">Membrane</keyword>
<comment type="subcellular location">
    <subcellularLocation>
        <location evidence="1">Membrane</location>
        <topology evidence="1">Multi-pass membrane protein</topology>
    </subcellularLocation>
</comment>
<dbReference type="SMART" id="SM00283">
    <property type="entry name" value="MA"/>
    <property type="match status" value="1"/>
</dbReference>
<evidence type="ECO:0000313" key="14">
    <source>
        <dbReference type="Proteomes" id="UP000264779"/>
    </source>
</evidence>
<dbReference type="InterPro" id="IPR003660">
    <property type="entry name" value="HAMP_dom"/>
</dbReference>
<dbReference type="CDD" id="cd06225">
    <property type="entry name" value="HAMP"/>
    <property type="match status" value="1"/>
</dbReference>
<dbReference type="Pfam" id="PF00015">
    <property type="entry name" value="MCPsignal"/>
    <property type="match status" value="1"/>
</dbReference>
<dbReference type="KEGG" id="aaus:EP12_03525"/>
<dbReference type="PANTHER" id="PTHR32089">
    <property type="entry name" value="METHYL-ACCEPTING CHEMOTAXIS PROTEIN MCPB"/>
    <property type="match status" value="1"/>
</dbReference>
<evidence type="ECO:0000256" key="4">
    <source>
        <dbReference type="ARBA" id="ARBA00023136"/>
    </source>
</evidence>
<dbReference type="GO" id="GO:0006935">
    <property type="term" value="P:chemotaxis"/>
    <property type="evidence" value="ECO:0007669"/>
    <property type="project" value="InterPro"/>
</dbReference>
<keyword evidence="2 8" id="KW-0812">Transmembrane</keyword>
<dbReference type="eggNOG" id="COG0840">
    <property type="taxonomic scope" value="Bacteria"/>
</dbReference>
<evidence type="ECO:0000256" key="3">
    <source>
        <dbReference type="ARBA" id="ARBA00022989"/>
    </source>
</evidence>
<dbReference type="PANTHER" id="PTHR32089:SF119">
    <property type="entry name" value="METHYL-ACCEPTING CHEMOTAXIS PROTEIN CTPL"/>
    <property type="match status" value="1"/>
</dbReference>
<dbReference type="GO" id="GO:0016020">
    <property type="term" value="C:membrane"/>
    <property type="evidence" value="ECO:0007669"/>
    <property type="project" value="UniProtKB-SubCell"/>
</dbReference>
<evidence type="ECO:0000313" key="12">
    <source>
        <dbReference type="EMBL" id="HBU49908.1"/>
    </source>
</evidence>
<dbReference type="EMBL" id="CP008849">
    <property type="protein sequence ID" value="AIF97821.1"/>
    <property type="molecule type" value="Genomic_DNA"/>
</dbReference>
<organism evidence="11 13">
    <name type="scientific">Alteromonas australica</name>
    <dbReference type="NCBI Taxonomy" id="589873"/>
    <lineage>
        <taxon>Bacteria</taxon>
        <taxon>Pseudomonadati</taxon>
        <taxon>Pseudomonadota</taxon>
        <taxon>Gammaproteobacteria</taxon>
        <taxon>Alteromonadales</taxon>
        <taxon>Alteromonadaceae</taxon>
        <taxon>Alteromonas/Salinimonas group</taxon>
        <taxon>Alteromonas</taxon>
    </lineage>
</organism>
<dbReference type="SMART" id="SM00304">
    <property type="entry name" value="HAMP"/>
    <property type="match status" value="1"/>
</dbReference>
<dbReference type="GO" id="GO:0007165">
    <property type="term" value="P:signal transduction"/>
    <property type="evidence" value="ECO:0007669"/>
    <property type="project" value="UniProtKB-KW"/>
</dbReference>
<dbReference type="AlphaFoldDB" id="A0A075NWI9"/>
<dbReference type="OrthoDB" id="49457at2"/>
<protein>
    <submittedName>
        <fullName evidence="11 12">Chemotaxis protein</fullName>
    </submittedName>
</protein>
<dbReference type="GeneID" id="78253987"/>
<feature type="domain" description="Methyl-accepting transducer" evidence="9">
    <location>
        <begin position="267"/>
        <end position="503"/>
    </location>
</feature>
<name>A0A075NWI9_9ALTE</name>
<evidence type="ECO:0000256" key="7">
    <source>
        <dbReference type="PROSITE-ProRule" id="PRU00284"/>
    </source>
</evidence>
<evidence type="ECO:0000313" key="11">
    <source>
        <dbReference type="EMBL" id="AIF97821.1"/>
    </source>
</evidence>
<reference evidence="11 13" key="1">
    <citation type="submission" date="2014-06" db="EMBL/GenBank/DDBJ databases">
        <title>Genomes of Alteromonas australica, a world apart.</title>
        <authorList>
            <person name="Gonzaga A."/>
            <person name="Lopez-Perez M."/>
            <person name="Rodriguez-Valera F."/>
        </authorList>
    </citation>
    <scope>NUCLEOTIDE SEQUENCE [LARGE SCALE GENOMIC DNA]</scope>
    <source>
        <strain evidence="11 13">H 17</strain>
    </source>
</reference>
<feature type="domain" description="HAMP" evidence="10">
    <location>
        <begin position="208"/>
        <end position="262"/>
    </location>
</feature>
<evidence type="ECO:0000259" key="10">
    <source>
        <dbReference type="PROSITE" id="PS50885"/>
    </source>
</evidence>
<dbReference type="Proteomes" id="UP000056090">
    <property type="component" value="Chromosome"/>
</dbReference>
<evidence type="ECO:0000256" key="1">
    <source>
        <dbReference type="ARBA" id="ARBA00004141"/>
    </source>
</evidence>
<proteinExistence type="inferred from homology"/>
<dbReference type="KEGG" id="aal:EP13_03415"/>
<evidence type="ECO:0000313" key="13">
    <source>
        <dbReference type="Proteomes" id="UP000056090"/>
    </source>
</evidence>
<reference evidence="12 14" key="2">
    <citation type="journal article" date="2018" name="Nat. Biotechnol.">
        <title>A standardized bacterial taxonomy based on genome phylogeny substantially revises the tree of life.</title>
        <authorList>
            <person name="Parks D.H."/>
            <person name="Chuvochina M."/>
            <person name="Waite D.W."/>
            <person name="Rinke C."/>
            <person name="Skarshewski A."/>
            <person name="Chaumeil P.A."/>
            <person name="Hugenholtz P."/>
        </authorList>
    </citation>
    <scope>NUCLEOTIDE SEQUENCE [LARGE SCALE GENOMIC DNA]</scope>
    <source>
        <strain evidence="12">UBA11621</strain>
    </source>
</reference>
<dbReference type="Proteomes" id="UP000264779">
    <property type="component" value="Unassembled WGS sequence"/>
</dbReference>
<dbReference type="Gene3D" id="1.10.287.950">
    <property type="entry name" value="Methyl-accepting chemotaxis protein"/>
    <property type="match status" value="1"/>
</dbReference>
<accession>A0A075NWI9</accession>
<evidence type="ECO:0000259" key="9">
    <source>
        <dbReference type="PROSITE" id="PS50111"/>
    </source>
</evidence>
<dbReference type="InterPro" id="IPR004090">
    <property type="entry name" value="Chemotax_Me-accpt_rcpt"/>
</dbReference>
<dbReference type="RefSeq" id="WP_044056024.1">
    <property type="nucleotide sequence ID" value="NZ_CAJXAX010000005.1"/>
</dbReference>
<dbReference type="EMBL" id="DONK01000025">
    <property type="protein sequence ID" value="HBU49908.1"/>
    <property type="molecule type" value="Genomic_DNA"/>
</dbReference>
<evidence type="ECO:0000256" key="6">
    <source>
        <dbReference type="ARBA" id="ARBA00029447"/>
    </source>
</evidence>
<dbReference type="PRINTS" id="PR00260">
    <property type="entry name" value="CHEMTRNSDUCR"/>
</dbReference>
<gene>
    <name evidence="12" type="ORF">DEB45_01505</name>
    <name evidence="11" type="ORF">EP13_03415</name>
</gene>
<feature type="transmembrane region" description="Helical" evidence="8">
    <location>
        <begin position="12"/>
        <end position="36"/>
    </location>
</feature>
<evidence type="ECO:0000256" key="8">
    <source>
        <dbReference type="SAM" id="Phobius"/>
    </source>
</evidence>
<dbReference type="FunFam" id="1.10.287.950:FF:000001">
    <property type="entry name" value="Methyl-accepting chemotaxis sensory transducer"/>
    <property type="match status" value="1"/>
</dbReference>
<keyword evidence="3 8" id="KW-1133">Transmembrane helix</keyword>
<dbReference type="PATRIC" id="fig|589873.4.peg.760"/>
<dbReference type="PROSITE" id="PS50111">
    <property type="entry name" value="CHEMOTAXIS_TRANSDUC_2"/>
    <property type="match status" value="1"/>
</dbReference>
<dbReference type="Pfam" id="PF00672">
    <property type="entry name" value="HAMP"/>
    <property type="match status" value="1"/>
</dbReference>
<dbReference type="PROSITE" id="PS50885">
    <property type="entry name" value="HAMP"/>
    <property type="match status" value="1"/>
</dbReference>
<evidence type="ECO:0000256" key="5">
    <source>
        <dbReference type="ARBA" id="ARBA00023224"/>
    </source>
</evidence>
<dbReference type="SUPFAM" id="SSF58104">
    <property type="entry name" value="Methyl-accepting chemotaxis protein (MCP) signaling domain"/>
    <property type="match status" value="1"/>
</dbReference>
<dbReference type="InterPro" id="IPR004089">
    <property type="entry name" value="MCPsignal_dom"/>
</dbReference>
<comment type="similarity">
    <text evidence="6">Belongs to the methyl-accepting chemotaxis (MCP) protein family.</text>
</comment>
<sequence length="539" mass="58004">MNFLKKMPIATKIFLIPGIAALSFVLYLLITIYTALNNGDVLEEVQQVQFPALQLSASTLVEMQKVRDTLSSAATTGDQDTLDAATSIASEAKAGLDRIANISPEFRSDISRISDGFDDYFEVAFGVSQSMVNGTADFSRLGELSAQMNGSYDSVIASMTRFKDQQQADFENAFATIDSANTSLISTGVVMTIVVSLLLFATAIPIVRGIKSSIDDVVRSLKDIAQENGDLTVRINTQSEDEIGELVYWFNQFMDKLQGVVKDVVEASLPLSNLAQNLRGLTEETQRTIDVQQRSAQDAKHAVDTMSGSVEGVAHSAAQAASDANEATEAAGEGRQIVQQTVSSIQQLADNVRETADVIGRLESDSNKVGSVLDVIKGIAEQTNLLALNAAIEAARAGEQGRGFAVVADEVRTLASRTQQSTEEIQSTIEQLQSAAHSAVEVMSRGTEQATTSVDTANKAGSSLETITSTIGRINNMNEQIAHNTEDQRMVAVDIVKHVDEIHERTEKTAQSSGQLGTMCNELADLAQHLESIAKQFRV</sequence>
<keyword evidence="13" id="KW-1185">Reference proteome</keyword>
<evidence type="ECO:0000256" key="2">
    <source>
        <dbReference type="ARBA" id="ARBA00022692"/>
    </source>
</evidence>
<keyword evidence="5 7" id="KW-0807">Transducer</keyword>